<dbReference type="PROSITE" id="PS51194">
    <property type="entry name" value="HELICASE_CTER"/>
    <property type="match status" value="1"/>
</dbReference>
<protein>
    <submittedName>
        <fullName evidence="14">ATP-dependent RNA helicase DBP10</fullName>
    </submittedName>
</protein>
<dbReference type="InterPro" id="IPR011545">
    <property type="entry name" value="DEAD/DEAH_box_helicase_dom"/>
</dbReference>
<evidence type="ECO:0000256" key="5">
    <source>
        <dbReference type="ARBA" id="ARBA00022806"/>
    </source>
</evidence>
<dbReference type="InterPro" id="IPR050079">
    <property type="entry name" value="DEAD_box_RNA_helicase"/>
</dbReference>
<keyword evidence="4" id="KW-0378">Hydrolase</keyword>
<dbReference type="GO" id="GO:0005634">
    <property type="term" value="C:nucleus"/>
    <property type="evidence" value="ECO:0007669"/>
    <property type="project" value="UniProtKB-SubCell"/>
</dbReference>
<dbReference type="InterPro" id="IPR001650">
    <property type="entry name" value="Helicase_C-like"/>
</dbReference>
<name>A0AAF0Y491_9TREE</name>
<dbReference type="InterPro" id="IPR027417">
    <property type="entry name" value="P-loop_NTPase"/>
</dbReference>
<evidence type="ECO:0000313" key="15">
    <source>
        <dbReference type="Proteomes" id="UP000827549"/>
    </source>
</evidence>
<keyword evidence="2" id="KW-0690">Ribosome biogenesis</keyword>
<evidence type="ECO:0000256" key="9">
    <source>
        <dbReference type="PROSITE-ProRule" id="PRU00552"/>
    </source>
</evidence>
<gene>
    <name evidence="14" type="primary">DBP10</name>
    <name evidence="14" type="ORF">LOC62_01G001360</name>
</gene>
<dbReference type="GeneID" id="87804616"/>
<dbReference type="RefSeq" id="XP_062623831.1">
    <property type="nucleotide sequence ID" value="XM_062767847.1"/>
</dbReference>
<dbReference type="Gene3D" id="3.40.50.300">
    <property type="entry name" value="P-loop containing nucleotide triphosphate hydrolases"/>
    <property type="match status" value="2"/>
</dbReference>
<evidence type="ECO:0000256" key="4">
    <source>
        <dbReference type="ARBA" id="ARBA00022801"/>
    </source>
</evidence>
<feature type="compositionally biased region" description="Polar residues" evidence="10">
    <location>
        <begin position="1"/>
        <end position="24"/>
    </location>
</feature>
<dbReference type="GO" id="GO:0005524">
    <property type="term" value="F:ATP binding"/>
    <property type="evidence" value="ECO:0007669"/>
    <property type="project" value="UniProtKB-KW"/>
</dbReference>
<keyword evidence="3" id="KW-0547">Nucleotide-binding</keyword>
<accession>A0AAF0Y491</accession>
<dbReference type="GO" id="GO:0042254">
    <property type="term" value="P:ribosome biogenesis"/>
    <property type="evidence" value="ECO:0007669"/>
    <property type="project" value="UniProtKB-KW"/>
</dbReference>
<reference evidence="14" key="1">
    <citation type="submission" date="2023-10" db="EMBL/GenBank/DDBJ databases">
        <authorList>
            <person name="Noh H."/>
        </authorList>
    </citation>
    <scope>NUCLEOTIDE SEQUENCE</scope>
    <source>
        <strain evidence="14">DUCC4014</strain>
    </source>
</reference>
<dbReference type="GO" id="GO:0003724">
    <property type="term" value="F:RNA helicase activity"/>
    <property type="evidence" value="ECO:0007669"/>
    <property type="project" value="InterPro"/>
</dbReference>
<dbReference type="GO" id="GO:0005829">
    <property type="term" value="C:cytosol"/>
    <property type="evidence" value="ECO:0007669"/>
    <property type="project" value="TreeGrafter"/>
</dbReference>
<dbReference type="InterPro" id="IPR014001">
    <property type="entry name" value="Helicase_ATP-bd"/>
</dbReference>
<evidence type="ECO:0000259" key="12">
    <source>
        <dbReference type="PROSITE" id="PS51194"/>
    </source>
</evidence>
<sequence length="579" mass="64640">MATQNTFKADWIPSQNDASQTQTSAKRKSAASWQQLGLSPQMTRALGLRGFKQPTPIQRMAIPSALENPPRDILGMARTGSGKTLAYLIPMLQRLGTRREPHGIRCLILCPSRELAVQILKAGKDLSRSLAGTDKSSALRWSVIMGGESLDQQFEKISEKPDIVIATPGRFLHIVVEMDLDLRGLDMVIYDEADRLFEMGFEVQLREILHRLPASRHSLLFSATLPSSLAEFAKAGLNNPNFIRLDTEHRISPSLKTAFVWTKPDEKDAALLILLRDAIGISMSSEVVSNRQKAIIFASTKHHVEYLQTLLSAAGYRASFIYGSLDQAARQQQLRQFRSDDTDLLVVTDVAARGIDIPSMGHVINFDFPSSPRVFVHRVGRTARAGQEGSAWTIVTKEDLPFLLDLEVFLDRPITGNKDVFGAAPRESLETAMEYIQNGLEEAEPQLPSLREVMKRGQSMFERSRSKASREAYRKAKAIVADLSHGPMVVLPVLQSETGSEPAESSQLRERLLESVQDYRPPETIFEIGSRGKQPAAQLMQQRRLLLSKHRADRRVLQVDDNDDAMETVSHSRGKRLSL</sequence>
<keyword evidence="8" id="KW-0539">Nucleus</keyword>
<evidence type="ECO:0000256" key="2">
    <source>
        <dbReference type="ARBA" id="ARBA00022517"/>
    </source>
</evidence>
<organism evidence="14 15">
    <name type="scientific">Vanrija pseudolonga</name>
    <dbReference type="NCBI Taxonomy" id="143232"/>
    <lineage>
        <taxon>Eukaryota</taxon>
        <taxon>Fungi</taxon>
        <taxon>Dikarya</taxon>
        <taxon>Basidiomycota</taxon>
        <taxon>Agaricomycotina</taxon>
        <taxon>Tremellomycetes</taxon>
        <taxon>Trichosporonales</taxon>
        <taxon>Trichosporonaceae</taxon>
        <taxon>Vanrija</taxon>
    </lineage>
</organism>
<dbReference type="Pfam" id="PF00270">
    <property type="entry name" value="DEAD"/>
    <property type="match status" value="1"/>
</dbReference>
<feature type="domain" description="Helicase C-terminal" evidence="12">
    <location>
        <begin position="280"/>
        <end position="437"/>
    </location>
</feature>
<evidence type="ECO:0000259" key="11">
    <source>
        <dbReference type="PROSITE" id="PS51192"/>
    </source>
</evidence>
<dbReference type="SUPFAM" id="SSF52540">
    <property type="entry name" value="P-loop containing nucleoside triphosphate hydrolases"/>
    <property type="match status" value="1"/>
</dbReference>
<evidence type="ECO:0000259" key="13">
    <source>
        <dbReference type="PROSITE" id="PS51195"/>
    </source>
</evidence>
<keyword evidence="5 14" id="KW-0347">Helicase</keyword>
<keyword evidence="6" id="KW-0067">ATP-binding</keyword>
<dbReference type="GO" id="GO:0010467">
    <property type="term" value="P:gene expression"/>
    <property type="evidence" value="ECO:0007669"/>
    <property type="project" value="UniProtKB-ARBA"/>
</dbReference>
<feature type="domain" description="DEAD-box RNA helicase Q" evidence="13">
    <location>
        <begin position="31"/>
        <end position="59"/>
    </location>
</feature>
<dbReference type="Pfam" id="PF00271">
    <property type="entry name" value="Helicase_C"/>
    <property type="match status" value="1"/>
</dbReference>
<keyword evidence="7" id="KW-0694">RNA-binding</keyword>
<dbReference type="SMART" id="SM00490">
    <property type="entry name" value="HELICc"/>
    <property type="match status" value="1"/>
</dbReference>
<dbReference type="Proteomes" id="UP000827549">
    <property type="component" value="Chromosome 1"/>
</dbReference>
<dbReference type="PANTHER" id="PTHR47959">
    <property type="entry name" value="ATP-DEPENDENT RNA HELICASE RHLE-RELATED"/>
    <property type="match status" value="1"/>
</dbReference>
<dbReference type="PANTHER" id="PTHR47959:SF8">
    <property type="entry name" value="RNA HELICASE"/>
    <property type="match status" value="1"/>
</dbReference>
<feature type="domain" description="Helicase ATP-binding" evidence="11">
    <location>
        <begin position="64"/>
        <end position="243"/>
    </location>
</feature>
<dbReference type="GO" id="GO:0016787">
    <property type="term" value="F:hydrolase activity"/>
    <property type="evidence" value="ECO:0007669"/>
    <property type="project" value="UniProtKB-KW"/>
</dbReference>
<evidence type="ECO:0000256" key="10">
    <source>
        <dbReference type="SAM" id="MobiDB-lite"/>
    </source>
</evidence>
<dbReference type="SMART" id="SM00487">
    <property type="entry name" value="DEXDc"/>
    <property type="match status" value="1"/>
</dbReference>
<dbReference type="EMBL" id="CP086714">
    <property type="protein sequence ID" value="WOO77799.1"/>
    <property type="molecule type" value="Genomic_DNA"/>
</dbReference>
<proteinExistence type="predicted"/>
<dbReference type="InterPro" id="IPR014014">
    <property type="entry name" value="RNA_helicase_DEAD_Q_motif"/>
</dbReference>
<evidence type="ECO:0000256" key="1">
    <source>
        <dbReference type="ARBA" id="ARBA00004123"/>
    </source>
</evidence>
<dbReference type="PROSITE" id="PS51192">
    <property type="entry name" value="HELICASE_ATP_BIND_1"/>
    <property type="match status" value="1"/>
</dbReference>
<comment type="subcellular location">
    <subcellularLocation>
        <location evidence="1">Nucleus</location>
    </subcellularLocation>
</comment>
<keyword evidence="15" id="KW-1185">Reference proteome</keyword>
<evidence type="ECO:0000256" key="3">
    <source>
        <dbReference type="ARBA" id="ARBA00022741"/>
    </source>
</evidence>
<evidence type="ECO:0000256" key="6">
    <source>
        <dbReference type="ARBA" id="ARBA00022840"/>
    </source>
</evidence>
<feature type="short sequence motif" description="Q motif" evidence="9">
    <location>
        <begin position="31"/>
        <end position="59"/>
    </location>
</feature>
<evidence type="ECO:0000256" key="8">
    <source>
        <dbReference type="ARBA" id="ARBA00023242"/>
    </source>
</evidence>
<dbReference type="GO" id="GO:0003723">
    <property type="term" value="F:RNA binding"/>
    <property type="evidence" value="ECO:0007669"/>
    <property type="project" value="UniProtKB-KW"/>
</dbReference>
<dbReference type="PROSITE" id="PS51195">
    <property type="entry name" value="Q_MOTIF"/>
    <property type="match status" value="1"/>
</dbReference>
<dbReference type="CDD" id="cd18787">
    <property type="entry name" value="SF2_C_DEAD"/>
    <property type="match status" value="1"/>
</dbReference>
<dbReference type="AlphaFoldDB" id="A0AAF0Y491"/>
<evidence type="ECO:0000256" key="7">
    <source>
        <dbReference type="ARBA" id="ARBA00022884"/>
    </source>
</evidence>
<evidence type="ECO:0000313" key="14">
    <source>
        <dbReference type="EMBL" id="WOO77799.1"/>
    </source>
</evidence>
<feature type="region of interest" description="Disordered" evidence="10">
    <location>
        <begin position="1"/>
        <end position="34"/>
    </location>
</feature>